<keyword evidence="5" id="KW-1133">Transmembrane helix</keyword>
<evidence type="ECO:0000313" key="9">
    <source>
        <dbReference type="EMBL" id="QKX52914.1"/>
    </source>
</evidence>
<dbReference type="GO" id="GO:0005507">
    <property type="term" value="F:copper ion binding"/>
    <property type="evidence" value="ECO:0007669"/>
    <property type="project" value="InterPro"/>
</dbReference>
<reference evidence="10" key="2">
    <citation type="submission" date="2020-06" db="EMBL/GenBank/DDBJ databases">
        <title>Isolation of Planomicrobium glaciei.</title>
        <authorList>
            <person name="Malisova L."/>
            <person name="Safrankova R."/>
            <person name="Jakubu V."/>
            <person name="Spanelova P."/>
        </authorList>
    </citation>
    <scope>NUCLEOTIDE SEQUENCE [LARGE SCALE GENOMIC DNA]</scope>
    <source>
        <strain evidence="10">NRL-ATB46093</strain>
        <plasmid evidence="10">unnamed2</plasmid>
    </source>
</reference>
<keyword evidence="9" id="KW-0614">Plasmid</keyword>
<dbReference type="Gene3D" id="2.60.40.1220">
    <property type="match status" value="1"/>
</dbReference>
<dbReference type="InterPro" id="IPR014756">
    <property type="entry name" value="Ig_E-set"/>
</dbReference>
<evidence type="ECO:0000313" key="8">
    <source>
        <dbReference type="EMBL" id="QKX52820.1"/>
    </source>
</evidence>
<evidence type="ECO:0000256" key="3">
    <source>
        <dbReference type="ARBA" id="ARBA00022729"/>
    </source>
</evidence>
<evidence type="ECO:0000256" key="1">
    <source>
        <dbReference type="ARBA" id="ARBA00004196"/>
    </source>
</evidence>
<proteinExistence type="predicted"/>
<dbReference type="InterPro" id="IPR032694">
    <property type="entry name" value="CopC/D"/>
</dbReference>
<feature type="chain" id="PRO_5044657633" evidence="6">
    <location>
        <begin position="22"/>
        <end position="176"/>
    </location>
</feature>
<dbReference type="AlphaFoldDB" id="A0A7H8QG13"/>
<evidence type="ECO:0000313" key="10">
    <source>
        <dbReference type="Proteomes" id="UP000509222"/>
    </source>
</evidence>
<keyword evidence="5" id="KW-0812">Transmembrane</keyword>
<dbReference type="EMBL" id="CP051179">
    <property type="protein sequence ID" value="QKX52820.1"/>
    <property type="molecule type" value="Genomic_DNA"/>
</dbReference>
<dbReference type="InterPro" id="IPR007348">
    <property type="entry name" value="CopC_dom"/>
</dbReference>
<evidence type="ECO:0000256" key="4">
    <source>
        <dbReference type="ARBA" id="ARBA00023008"/>
    </source>
</evidence>
<keyword evidence="4" id="KW-0186">Copper</keyword>
<evidence type="ECO:0000256" key="6">
    <source>
        <dbReference type="SAM" id="SignalP"/>
    </source>
</evidence>
<dbReference type="GO" id="GO:0046688">
    <property type="term" value="P:response to copper ion"/>
    <property type="evidence" value="ECO:0007669"/>
    <property type="project" value="InterPro"/>
</dbReference>
<dbReference type="GO" id="GO:0005886">
    <property type="term" value="C:plasma membrane"/>
    <property type="evidence" value="ECO:0007669"/>
    <property type="project" value="TreeGrafter"/>
</dbReference>
<dbReference type="GO" id="GO:0006825">
    <property type="term" value="P:copper ion transport"/>
    <property type="evidence" value="ECO:0007669"/>
    <property type="project" value="InterPro"/>
</dbReference>
<dbReference type="Proteomes" id="UP000509222">
    <property type="component" value="Plasmid unnamed2"/>
</dbReference>
<keyword evidence="10" id="KW-1185">Reference proteome</keyword>
<reference evidence="9 10" key="1">
    <citation type="submission" date="2020-04" db="EMBL/GenBank/DDBJ databases">
        <authorList>
            <person name="Pajer P."/>
            <person name="Broz P."/>
        </authorList>
    </citation>
    <scope>NUCLEOTIDE SEQUENCE [LARGE SCALE GENOMIC DNA]</scope>
    <source>
        <strain evidence="9">CNCTC7660</strain>
        <strain evidence="10">NRL-ATB46093</strain>
        <plasmid evidence="9 10">unnamed2</plasmid>
    </source>
</reference>
<protein>
    <submittedName>
        <fullName evidence="9">Copper resistance protein CopC</fullName>
    </submittedName>
</protein>
<evidence type="ECO:0000256" key="5">
    <source>
        <dbReference type="SAM" id="Phobius"/>
    </source>
</evidence>
<reference evidence="9" key="3">
    <citation type="submission" date="2020-09" db="EMBL/GenBank/DDBJ databases">
        <title>Isolation of Planomicrobium glaciei.</title>
        <authorList>
            <person name="Malisova L."/>
            <person name="Safrankova R."/>
            <person name="Jakubu V."/>
            <person name="Spanelova P."/>
        </authorList>
    </citation>
    <scope>NUCLEOTIDE SEQUENCE</scope>
    <source>
        <strain evidence="9">CNCTC7660</strain>
        <strain evidence="10">NRL-ATB46093</strain>
        <plasmid evidence="9 10">unnamed2</plasmid>
    </source>
</reference>
<feature type="signal peptide" evidence="6">
    <location>
        <begin position="1"/>
        <end position="21"/>
    </location>
</feature>
<accession>A0A7H8QG13</accession>
<name>A0A7H8QG13_9BACL</name>
<dbReference type="SUPFAM" id="SSF81296">
    <property type="entry name" value="E set domains"/>
    <property type="match status" value="1"/>
</dbReference>
<dbReference type="EMBL" id="CP051179">
    <property type="protein sequence ID" value="QKX52914.1"/>
    <property type="molecule type" value="Genomic_DNA"/>
</dbReference>
<dbReference type="GO" id="GO:0030313">
    <property type="term" value="C:cell envelope"/>
    <property type="evidence" value="ECO:0007669"/>
    <property type="project" value="UniProtKB-SubCell"/>
</dbReference>
<dbReference type="GO" id="GO:0042597">
    <property type="term" value="C:periplasmic space"/>
    <property type="evidence" value="ECO:0007669"/>
    <property type="project" value="InterPro"/>
</dbReference>
<keyword evidence="2" id="KW-0479">Metal-binding</keyword>
<comment type="subcellular location">
    <subcellularLocation>
        <location evidence="1">Cell envelope</location>
    </subcellularLocation>
</comment>
<keyword evidence="3 6" id="KW-0732">Signal</keyword>
<dbReference type="PANTHER" id="PTHR34820">
    <property type="entry name" value="INNER MEMBRANE PROTEIN YEBZ"/>
    <property type="match status" value="1"/>
</dbReference>
<evidence type="ECO:0000259" key="7">
    <source>
        <dbReference type="Pfam" id="PF04234"/>
    </source>
</evidence>
<organism evidence="9 10">
    <name type="scientific">Planococcus glaciei</name>
    <dbReference type="NCBI Taxonomy" id="459472"/>
    <lineage>
        <taxon>Bacteria</taxon>
        <taxon>Bacillati</taxon>
        <taxon>Bacillota</taxon>
        <taxon>Bacilli</taxon>
        <taxon>Bacillales</taxon>
        <taxon>Caryophanaceae</taxon>
        <taxon>Planococcus</taxon>
    </lineage>
</organism>
<sequence>MKKIIALTLLVFFLSGPSAFAHTGLESSTPAEGEVVTEELQEMVLAFNTELEKASSFTVKDAEGVEIPLGVSVENDTMVGTLGAAMADGEYTVNWNIIGADGHPIEGAYAFTLKTGAETAVPDVPKVTEEPTQTVQEVQAEPEEEAGSSYTLVLVLMALIVVAAGTLIWTAKRRAN</sequence>
<dbReference type="InterPro" id="IPR014755">
    <property type="entry name" value="Cu-Rt/internalin_Ig-like"/>
</dbReference>
<keyword evidence="5" id="KW-0472">Membrane</keyword>
<dbReference type="RefSeq" id="WP_176295244.1">
    <property type="nucleotide sequence ID" value="NZ_CP051179.1"/>
</dbReference>
<evidence type="ECO:0000256" key="2">
    <source>
        <dbReference type="ARBA" id="ARBA00022723"/>
    </source>
</evidence>
<gene>
    <name evidence="8" type="ORF">HF394_19505</name>
    <name evidence="9" type="ORF">HF394_20035</name>
</gene>
<dbReference type="PANTHER" id="PTHR34820:SF4">
    <property type="entry name" value="INNER MEMBRANE PROTEIN YEBZ"/>
    <property type="match status" value="1"/>
</dbReference>
<feature type="domain" description="CopC" evidence="7">
    <location>
        <begin position="22"/>
        <end position="113"/>
    </location>
</feature>
<dbReference type="Pfam" id="PF04234">
    <property type="entry name" value="CopC"/>
    <property type="match status" value="1"/>
</dbReference>
<feature type="transmembrane region" description="Helical" evidence="5">
    <location>
        <begin position="150"/>
        <end position="171"/>
    </location>
</feature>
<geneLocation type="plasmid" evidence="9 10">
    <name>unnamed2</name>
</geneLocation>